<accession>E2BBD1</accession>
<feature type="non-terminal residue" evidence="1">
    <location>
        <position position="65"/>
    </location>
</feature>
<dbReference type="AlphaFoldDB" id="E2BBD1"/>
<gene>
    <name evidence="1" type="ORF">EAI_07117</name>
</gene>
<evidence type="ECO:0000313" key="2">
    <source>
        <dbReference type="Proteomes" id="UP000008237"/>
    </source>
</evidence>
<dbReference type="Proteomes" id="UP000008237">
    <property type="component" value="Unassembled WGS sequence"/>
</dbReference>
<dbReference type="EMBL" id="GL447022">
    <property type="protein sequence ID" value="EFN87000.1"/>
    <property type="molecule type" value="Genomic_DNA"/>
</dbReference>
<proteinExistence type="predicted"/>
<sequence length="65" mass="7192">NLKGTHVKVLRDAAAAIAAGTNMMAKHISNDKSGENLNMIEELRIENASFKESLKNVKKELEKIK</sequence>
<protein>
    <submittedName>
        <fullName evidence="1">Uncharacterized protein</fullName>
    </submittedName>
</protein>
<feature type="non-terminal residue" evidence="1">
    <location>
        <position position="1"/>
    </location>
</feature>
<evidence type="ECO:0000313" key="1">
    <source>
        <dbReference type="EMBL" id="EFN87000.1"/>
    </source>
</evidence>
<keyword evidence="2" id="KW-1185">Reference proteome</keyword>
<dbReference type="InParanoid" id="E2BBD1"/>
<name>E2BBD1_HARSA</name>
<organism evidence="2">
    <name type="scientific">Harpegnathos saltator</name>
    <name type="common">Jerdon's jumping ant</name>
    <dbReference type="NCBI Taxonomy" id="610380"/>
    <lineage>
        <taxon>Eukaryota</taxon>
        <taxon>Metazoa</taxon>
        <taxon>Ecdysozoa</taxon>
        <taxon>Arthropoda</taxon>
        <taxon>Hexapoda</taxon>
        <taxon>Insecta</taxon>
        <taxon>Pterygota</taxon>
        <taxon>Neoptera</taxon>
        <taxon>Endopterygota</taxon>
        <taxon>Hymenoptera</taxon>
        <taxon>Apocrita</taxon>
        <taxon>Aculeata</taxon>
        <taxon>Formicoidea</taxon>
        <taxon>Formicidae</taxon>
        <taxon>Ponerinae</taxon>
        <taxon>Ponerini</taxon>
        <taxon>Harpegnathos</taxon>
    </lineage>
</organism>
<reference evidence="1 2" key="1">
    <citation type="journal article" date="2010" name="Science">
        <title>Genomic comparison of the ants Camponotus floridanus and Harpegnathos saltator.</title>
        <authorList>
            <person name="Bonasio R."/>
            <person name="Zhang G."/>
            <person name="Ye C."/>
            <person name="Mutti N.S."/>
            <person name="Fang X."/>
            <person name="Qin N."/>
            <person name="Donahue G."/>
            <person name="Yang P."/>
            <person name="Li Q."/>
            <person name="Li C."/>
            <person name="Zhang P."/>
            <person name="Huang Z."/>
            <person name="Berger S.L."/>
            <person name="Reinberg D."/>
            <person name="Wang J."/>
            <person name="Liebig J."/>
        </authorList>
    </citation>
    <scope>NUCLEOTIDE SEQUENCE [LARGE SCALE GENOMIC DNA]</scope>
    <source>
        <strain evidence="1 2">R22 G/1</strain>
    </source>
</reference>